<reference evidence="3" key="1">
    <citation type="submission" date="2010-09" db="EMBL/GenBank/DDBJ databases">
        <title>The genome sequence of Geomyces destructans 20631-21.</title>
        <authorList>
            <consortium name="The Broad Institute Genome Sequencing Platform"/>
            <person name="Cuomo C.A."/>
            <person name="Blehert D.S."/>
            <person name="Lorch J.M."/>
            <person name="Young S.K."/>
            <person name="Zeng Q."/>
            <person name="Gargeya S."/>
            <person name="Fitzgerald M."/>
            <person name="Haas B."/>
            <person name="Abouelleil A."/>
            <person name="Alvarado L."/>
            <person name="Arachchi H.M."/>
            <person name="Berlin A."/>
            <person name="Brown A."/>
            <person name="Chapman S.B."/>
            <person name="Chen Z."/>
            <person name="Dunbar C."/>
            <person name="Freedman E."/>
            <person name="Gearin G."/>
            <person name="Gellesch M."/>
            <person name="Goldberg J."/>
            <person name="Griggs A."/>
            <person name="Gujja S."/>
            <person name="Heiman D."/>
            <person name="Howarth C."/>
            <person name="Larson L."/>
            <person name="Lui A."/>
            <person name="MacDonald P.J.P."/>
            <person name="Montmayeur A."/>
            <person name="Murphy C."/>
            <person name="Neiman D."/>
            <person name="Pearson M."/>
            <person name="Priest M."/>
            <person name="Roberts A."/>
            <person name="Saif S."/>
            <person name="Shea T."/>
            <person name="Shenoy N."/>
            <person name="Sisk P."/>
            <person name="Stolte C."/>
            <person name="Sykes S."/>
            <person name="Wortman J."/>
            <person name="Nusbaum C."/>
            <person name="Birren B."/>
        </authorList>
    </citation>
    <scope>NUCLEOTIDE SEQUENCE [LARGE SCALE GENOMIC DNA]</scope>
    <source>
        <strain evidence="3">ATCC MYA-4855 / 20631-21</strain>
    </source>
</reference>
<evidence type="ECO:0000259" key="1">
    <source>
        <dbReference type="Pfam" id="PF01636"/>
    </source>
</evidence>
<evidence type="ECO:0000313" key="2">
    <source>
        <dbReference type="EMBL" id="ELR04707.1"/>
    </source>
</evidence>
<dbReference type="PANTHER" id="PTHR21310:SF13">
    <property type="entry name" value="AMINOGLYCOSIDE PHOSPHOTRANSFERASE DOMAIN-CONTAINING PROTEIN"/>
    <property type="match status" value="1"/>
</dbReference>
<sequence>MAGAAFQGLEWAATTFGLEPTWTLEPDLEAAKQIVKEHSIRFTKFPCNKNEQTLILRLALPVDPRYKTLSEVATMEWMRHNANVPVPTVVSHDASSANPVGFEWILMTKLPGKQLADAWRSLSYPAKEGLAKPFAKYSSSLFKIS</sequence>
<name>L8FV10_PSED2</name>
<dbReference type="Pfam" id="PF01636">
    <property type="entry name" value="APH"/>
    <property type="match status" value="1"/>
</dbReference>
<dbReference type="InParanoid" id="L8FV10"/>
<evidence type="ECO:0000313" key="3">
    <source>
        <dbReference type="Proteomes" id="UP000011064"/>
    </source>
</evidence>
<dbReference type="AlphaFoldDB" id="L8FV10"/>
<gene>
    <name evidence="2" type="ORF">GMDG_01565</name>
</gene>
<dbReference type="VEuPathDB" id="FungiDB:GMDG_01565"/>
<keyword evidence="3" id="KW-1185">Reference proteome</keyword>
<dbReference type="STRING" id="658429.L8FV10"/>
<dbReference type="HOGENOM" id="CLU_1787652_0_0_1"/>
<accession>L8FV10</accession>
<proteinExistence type="predicted"/>
<dbReference type="InterPro" id="IPR002575">
    <property type="entry name" value="Aminoglycoside_PTrfase"/>
</dbReference>
<feature type="domain" description="Aminoglycoside phosphotransferase" evidence="1">
    <location>
        <begin position="48"/>
        <end position="117"/>
    </location>
</feature>
<protein>
    <recommendedName>
        <fullName evidence="1">Aminoglycoside phosphotransferase domain-containing protein</fullName>
    </recommendedName>
</protein>
<dbReference type="InterPro" id="IPR011009">
    <property type="entry name" value="Kinase-like_dom_sf"/>
</dbReference>
<dbReference type="Proteomes" id="UP000011064">
    <property type="component" value="Unassembled WGS sequence"/>
</dbReference>
<dbReference type="PANTHER" id="PTHR21310">
    <property type="entry name" value="AMINOGLYCOSIDE PHOSPHOTRANSFERASE-RELATED-RELATED"/>
    <property type="match status" value="1"/>
</dbReference>
<dbReference type="SUPFAM" id="SSF56112">
    <property type="entry name" value="Protein kinase-like (PK-like)"/>
    <property type="match status" value="1"/>
</dbReference>
<dbReference type="InterPro" id="IPR051678">
    <property type="entry name" value="AGP_Transferase"/>
</dbReference>
<organism evidence="2 3">
    <name type="scientific">Pseudogymnoascus destructans (strain ATCC MYA-4855 / 20631-21)</name>
    <name type="common">Bat white-nose syndrome fungus</name>
    <name type="synonym">Geomyces destructans</name>
    <dbReference type="NCBI Taxonomy" id="658429"/>
    <lineage>
        <taxon>Eukaryota</taxon>
        <taxon>Fungi</taxon>
        <taxon>Dikarya</taxon>
        <taxon>Ascomycota</taxon>
        <taxon>Pezizomycotina</taxon>
        <taxon>Leotiomycetes</taxon>
        <taxon>Thelebolales</taxon>
        <taxon>Thelebolaceae</taxon>
        <taxon>Pseudogymnoascus</taxon>
    </lineage>
</organism>
<dbReference type="EMBL" id="GL573187">
    <property type="protein sequence ID" value="ELR04707.1"/>
    <property type="molecule type" value="Genomic_DNA"/>
</dbReference>